<protein>
    <submittedName>
        <fullName evidence="2">Uncharacterized protein</fullName>
    </submittedName>
</protein>
<organism evidence="2 3">
    <name type="scientific">Liparis tanakae</name>
    <name type="common">Tanaka's snailfish</name>
    <dbReference type="NCBI Taxonomy" id="230148"/>
    <lineage>
        <taxon>Eukaryota</taxon>
        <taxon>Metazoa</taxon>
        <taxon>Chordata</taxon>
        <taxon>Craniata</taxon>
        <taxon>Vertebrata</taxon>
        <taxon>Euteleostomi</taxon>
        <taxon>Actinopterygii</taxon>
        <taxon>Neopterygii</taxon>
        <taxon>Teleostei</taxon>
        <taxon>Neoteleostei</taxon>
        <taxon>Acanthomorphata</taxon>
        <taxon>Eupercaria</taxon>
        <taxon>Perciformes</taxon>
        <taxon>Cottioidei</taxon>
        <taxon>Cottales</taxon>
        <taxon>Liparidae</taxon>
        <taxon>Liparis</taxon>
    </lineage>
</organism>
<reference evidence="2 3" key="1">
    <citation type="submission" date="2019-03" db="EMBL/GenBank/DDBJ databases">
        <title>First draft genome of Liparis tanakae, snailfish: a comprehensive survey of snailfish specific genes.</title>
        <authorList>
            <person name="Kim W."/>
            <person name="Song I."/>
            <person name="Jeong J.-H."/>
            <person name="Kim D."/>
            <person name="Kim S."/>
            <person name="Ryu S."/>
            <person name="Song J.Y."/>
            <person name="Lee S.K."/>
        </authorList>
    </citation>
    <scope>NUCLEOTIDE SEQUENCE [LARGE SCALE GENOMIC DNA]</scope>
    <source>
        <tissue evidence="2">Muscle</tissue>
    </source>
</reference>
<keyword evidence="3" id="KW-1185">Reference proteome</keyword>
<name>A0A4Z2EGW9_9TELE</name>
<proteinExistence type="predicted"/>
<evidence type="ECO:0000256" key="1">
    <source>
        <dbReference type="SAM" id="MobiDB-lite"/>
    </source>
</evidence>
<accession>A0A4Z2EGW9</accession>
<sequence>MGKVHSAGKGRRPPDLSAFGLKASFPTSSVETLVAASGRYSAKPCGTGRSTPV</sequence>
<feature type="compositionally biased region" description="Basic residues" evidence="1">
    <location>
        <begin position="1"/>
        <end position="11"/>
    </location>
</feature>
<dbReference type="Proteomes" id="UP000314294">
    <property type="component" value="Unassembled WGS sequence"/>
</dbReference>
<gene>
    <name evidence="2" type="ORF">EYF80_062063</name>
</gene>
<evidence type="ECO:0000313" key="2">
    <source>
        <dbReference type="EMBL" id="TNN27790.1"/>
    </source>
</evidence>
<dbReference type="EMBL" id="SRLO01007728">
    <property type="protein sequence ID" value="TNN27790.1"/>
    <property type="molecule type" value="Genomic_DNA"/>
</dbReference>
<comment type="caution">
    <text evidence="2">The sequence shown here is derived from an EMBL/GenBank/DDBJ whole genome shotgun (WGS) entry which is preliminary data.</text>
</comment>
<dbReference type="AlphaFoldDB" id="A0A4Z2EGW9"/>
<evidence type="ECO:0000313" key="3">
    <source>
        <dbReference type="Proteomes" id="UP000314294"/>
    </source>
</evidence>
<feature type="region of interest" description="Disordered" evidence="1">
    <location>
        <begin position="1"/>
        <end position="21"/>
    </location>
</feature>